<name>A0A0B1SN09_OESDE</name>
<evidence type="ECO:0000313" key="2">
    <source>
        <dbReference type="Proteomes" id="UP000053660"/>
    </source>
</evidence>
<organism evidence="1 2">
    <name type="scientific">Oesophagostomum dentatum</name>
    <name type="common">Nodular worm</name>
    <dbReference type="NCBI Taxonomy" id="61180"/>
    <lineage>
        <taxon>Eukaryota</taxon>
        <taxon>Metazoa</taxon>
        <taxon>Ecdysozoa</taxon>
        <taxon>Nematoda</taxon>
        <taxon>Chromadorea</taxon>
        <taxon>Rhabditida</taxon>
        <taxon>Rhabditina</taxon>
        <taxon>Rhabditomorpha</taxon>
        <taxon>Strongyloidea</taxon>
        <taxon>Strongylidae</taxon>
        <taxon>Oesophagostomum</taxon>
    </lineage>
</organism>
<dbReference type="Proteomes" id="UP000053660">
    <property type="component" value="Unassembled WGS sequence"/>
</dbReference>
<dbReference type="OrthoDB" id="5864323at2759"/>
<sequence>KLNRVFNRVVRRLLARTTKVALEETYRDVRVIISSESTFGRVNPMVSSVSFEKKEPVVSFLRFLARNMDHPITIDIEDYYDHPENDIIVEALSCFPSWSFMKLTPLSFDVHG</sequence>
<feature type="non-terminal residue" evidence="1">
    <location>
        <position position="1"/>
    </location>
</feature>
<proteinExistence type="predicted"/>
<keyword evidence="2" id="KW-1185">Reference proteome</keyword>
<dbReference type="AlphaFoldDB" id="A0A0B1SN09"/>
<accession>A0A0B1SN09</accession>
<gene>
    <name evidence="1" type="ORF">OESDEN_13921</name>
</gene>
<dbReference type="EMBL" id="KN560781">
    <property type="protein sequence ID" value="KHJ86334.1"/>
    <property type="molecule type" value="Genomic_DNA"/>
</dbReference>
<evidence type="ECO:0000313" key="1">
    <source>
        <dbReference type="EMBL" id="KHJ86334.1"/>
    </source>
</evidence>
<protein>
    <submittedName>
        <fullName evidence="1">Toxin-antitoxin system, toxin component, HicA domain protein</fullName>
    </submittedName>
</protein>
<feature type="non-terminal residue" evidence="1">
    <location>
        <position position="112"/>
    </location>
</feature>
<reference evidence="1 2" key="1">
    <citation type="submission" date="2014-03" db="EMBL/GenBank/DDBJ databases">
        <title>Draft genome of the hookworm Oesophagostomum dentatum.</title>
        <authorList>
            <person name="Mitreva M."/>
        </authorList>
    </citation>
    <scope>NUCLEOTIDE SEQUENCE [LARGE SCALE GENOMIC DNA]</scope>
    <source>
        <strain evidence="1 2">OD-Hann</strain>
    </source>
</reference>